<keyword evidence="3" id="KW-1185">Reference proteome</keyword>
<evidence type="ECO:0008006" key="4">
    <source>
        <dbReference type="Google" id="ProtNLM"/>
    </source>
</evidence>
<keyword evidence="1" id="KW-1133">Transmembrane helix</keyword>
<evidence type="ECO:0000256" key="1">
    <source>
        <dbReference type="SAM" id="Phobius"/>
    </source>
</evidence>
<name>A0ABW1SI46_9LACO</name>
<gene>
    <name evidence="2" type="ORF">ACFP1L_04595</name>
</gene>
<sequence length="218" mass="24183">MKLAIGLNRKLVVRFLKKYMIIVILIGVIGGLGSVFSSLKSQGVQYVSAGHLVQNDNNYNLVTSYKQFVESSRFKTIINEKVNESAWKSTSYRDNYKVTLSPEGSTSPFFTITVVSDNPKYSKYLANEAMRLFITNIGKYLSGANTSIMSQASTSKTIDFRSSMGKTASIGVVAGLIFAVVITGIHLVWIGKIKDDKYISDMYEVKHLATISLHKINK</sequence>
<comment type="caution">
    <text evidence="2">The sequence shown here is derived from an EMBL/GenBank/DDBJ whole genome shotgun (WGS) entry which is preliminary data.</text>
</comment>
<reference evidence="3" key="1">
    <citation type="journal article" date="2019" name="Int. J. Syst. Evol. Microbiol.">
        <title>The Global Catalogue of Microorganisms (GCM) 10K type strain sequencing project: providing services to taxonomists for standard genome sequencing and annotation.</title>
        <authorList>
            <consortium name="The Broad Institute Genomics Platform"/>
            <consortium name="The Broad Institute Genome Sequencing Center for Infectious Disease"/>
            <person name="Wu L."/>
            <person name="Ma J."/>
        </authorList>
    </citation>
    <scope>NUCLEOTIDE SEQUENCE [LARGE SCALE GENOMIC DNA]</scope>
    <source>
        <strain evidence="3">CCM 8930</strain>
    </source>
</reference>
<keyword evidence="1" id="KW-0812">Transmembrane</keyword>
<protein>
    <recommendedName>
        <fullName evidence="4">Capsular polysaccharide biosynthesis protein CpsC</fullName>
    </recommendedName>
</protein>
<proteinExistence type="predicted"/>
<dbReference type="EMBL" id="JBHSSE010000009">
    <property type="protein sequence ID" value="MFC6201179.1"/>
    <property type="molecule type" value="Genomic_DNA"/>
</dbReference>
<feature type="transmembrane region" description="Helical" evidence="1">
    <location>
        <begin position="168"/>
        <end position="190"/>
    </location>
</feature>
<dbReference type="RefSeq" id="WP_137616882.1">
    <property type="nucleotide sequence ID" value="NZ_BJDI01000013.1"/>
</dbReference>
<evidence type="ECO:0000313" key="2">
    <source>
        <dbReference type="EMBL" id="MFC6201179.1"/>
    </source>
</evidence>
<feature type="transmembrane region" description="Helical" evidence="1">
    <location>
        <begin position="20"/>
        <end position="39"/>
    </location>
</feature>
<organism evidence="2 3">
    <name type="scientific">Lactiplantibacillus nangangensis</name>
    <dbReference type="NCBI Taxonomy" id="2559917"/>
    <lineage>
        <taxon>Bacteria</taxon>
        <taxon>Bacillati</taxon>
        <taxon>Bacillota</taxon>
        <taxon>Bacilli</taxon>
        <taxon>Lactobacillales</taxon>
        <taxon>Lactobacillaceae</taxon>
        <taxon>Lactiplantibacillus</taxon>
    </lineage>
</organism>
<keyword evidence="1" id="KW-0472">Membrane</keyword>
<evidence type="ECO:0000313" key="3">
    <source>
        <dbReference type="Proteomes" id="UP001596171"/>
    </source>
</evidence>
<accession>A0ABW1SI46</accession>
<dbReference type="Proteomes" id="UP001596171">
    <property type="component" value="Unassembled WGS sequence"/>
</dbReference>